<dbReference type="SUPFAM" id="SSF54909">
    <property type="entry name" value="Dimeric alpha+beta barrel"/>
    <property type="match status" value="1"/>
</dbReference>
<keyword evidence="8" id="KW-1185">Reference proteome</keyword>
<accession>A0A380FYY9</accession>
<dbReference type="PROSITE" id="PS51725">
    <property type="entry name" value="ABM"/>
    <property type="match status" value="1"/>
</dbReference>
<organism evidence="5 7">
    <name type="scientific">Staphylococcus petrasii</name>
    <dbReference type="NCBI Taxonomy" id="1276936"/>
    <lineage>
        <taxon>Bacteria</taxon>
        <taxon>Bacillati</taxon>
        <taxon>Bacillota</taxon>
        <taxon>Bacilli</taxon>
        <taxon>Bacillales</taxon>
        <taxon>Staphylococcaceae</taxon>
        <taxon>Staphylococcus</taxon>
    </lineage>
</organism>
<dbReference type="GO" id="GO:0004497">
    <property type="term" value="F:monooxygenase activity"/>
    <property type="evidence" value="ECO:0007669"/>
    <property type="project" value="UniProtKB-KW"/>
</dbReference>
<dbReference type="PANTHER" id="PTHR33336:SF3">
    <property type="entry name" value="ABM DOMAIN-CONTAINING PROTEIN"/>
    <property type="match status" value="1"/>
</dbReference>
<evidence type="ECO:0000259" key="4">
    <source>
        <dbReference type="PROSITE" id="PS51725"/>
    </source>
</evidence>
<dbReference type="GeneID" id="48901300"/>
<dbReference type="Proteomes" id="UP000254047">
    <property type="component" value="Unassembled WGS sequence"/>
</dbReference>
<evidence type="ECO:0000256" key="3">
    <source>
        <dbReference type="ARBA" id="ARBA00032861"/>
    </source>
</evidence>
<feature type="domain" description="ABM" evidence="4">
    <location>
        <begin position="2"/>
        <end position="90"/>
    </location>
</feature>
<evidence type="ECO:0000313" key="8">
    <source>
        <dbReference type="Proteomes" id="UP000297598"/>
    </source>
</evidence>
<proteinExistence type="inferred from homology"/>
<dbReference type="OrthoDB" id="287932at2"/>
<evidence type="ECO:0000313" key="6">
    <source>
        <dbReference type="EMBL" id="TGE18260.1"/>
    </source>
</evidence>
<dbReference type="PANTHER" id="PTHR33336">
    <property type="entry name" value="QUINOL MONOOXYGENASE YGIN-RELATED"/>
    <property type="match status" value="1"/>
</dbReference>
<evidence type="ECO:0000256" key="1">
    <source>
        <dbReference type="ARBA" id="ARBA00009267"/>
    </source>
</evidence>
<dbReference type="RefSeq" id="WP_103297377.1">
    <property type="nucleotide sequence ID" value="NZ_AP040368.1"/>
</dbReference>
<sequence length="94" mass="11087">MIIINAKLKVKEENRDEYLELMRKLVESSSQEPGNTFYHHYEDVKERNTFVVVENYKDEEAVQAHNHSDHFRAFSENVGKYISEEPVIDVAETK</sequence>
<dbReference type="EMBL" id="UHDO01000001">
    <property type="protein sequence ID" value="SUM43011.1"/>
    <property type="molecule type" value="Genomic_DNA"/>
</dbReference>
<keyword evidence="5" id="KW-0560">Oxidoreductase</keyword>
<dbReference type="Gene3D" id="3.30.70.100">
    <property type="match status" value="1"/>
</dbReference>
<dbReference type="InterPro" id="IPR011008">
    <property type="entry name" value="Dimeric_a/b-barrel"/>
</dbReference>
<evidence type="ECO:0000313" key="7">
    <source>
        <dbReference type="Proteomes" id="UP000254047"/>
    </source>
</evidence>
<gene>
    <name evidence="5" type="primary">ycnE</name>
    <name evidence="6" type="ORF">BJR09_04845</name>
    <name evidence="5" type="ORF">NCTC13830_00536</name>
</gene>
<dbReference type="Pfam" id="PF03992">
    <property type="entry name" value="ABM"/>
    <property type="match status" value="1"/>
</dbReference>
<dbReference type="Proteomes" id="UP000297598">
    <property type="component" value="Unassembled WGS sequence"/>
</dbReference>
<dbReference type="EMBL" id="SRLS01000005">
    <property type="protein sequence ID" value="TGE18260.1"/>
    <property type="molecule type" value="Genomic_DNA"/>
</dbReference>
<protein>
    <recommendedName>
        <fullName evidence="2">Signal transduction protein TRAP</fullName>
    </recommendedName>
    <alternativeName>
        <fullName evidence="3">Target of RNAIII-activating protein</fullName>
    </alternativeName>
</protein>
<dbReference type="InterPro" id="IPR050744">
    <property type="entry name" value="AI-2_Isomerase_LsrG"/>
</dbReference>
<reference evidence="6 8" key="2">
    <citation type="submission" date="2019-04" db="EMBL/GenBank/DDBJ databases">
        <title>Genomic characterization of Staphylococcus petrasii strains.</title>
        <authorList>
            <person name="Vrbovska V."/>
            <person name="Kovarovic V."/>
            <person name="Maslanova I."/>
            <person name="Indrakova A."/>
            <person name="Petras P."/>
            <person name="Sedo O."/>
            <person name="Svec P."/>
            <person name="Fisarova L."/>
            <person name="Sedlacek I."/>
            <person name="Doskar J."/>
            <person name="Pantucek R."/>
        </authorList>
    </citation>
    <scope>NUCLEOTIDE SEQUENCE [LARGE SCALE GENOMIC DNA]</scope>
    <source>
        <strain evidence="6 8">P5404</strain>
    </source>
</reference>
<keyword evidence="5" id="KW-0503">Monooxygenase</keyword>
<evidence type="ECO:0000313" key="5">
    <source>
        <dbReference type="EMBL" id="SUM43011.1"/>
    </source>
</evidence>
<dbReference type="AlphaFoldDB" id="A0A380FYY9"/>
<reference evidence="5 7" key="1">
    <citation type="submission" date="2018-06" db="EMBL/GenBank/DDBJ databases">
        <authorList>
            <consortium name="Pathogen Informatics"/>
            <person name="Doyle S."/>
        </authorList>
    </citation>
    <scope>NUCLEOTIDE SEQUENCE [LARGE SCALE GENOMIC DNA]</scope>
    <source>
        <strain evidence="5 7">NCTC13830</strain>
    </source>
</reference>
<name>A0A380FYY9_9STAP</name>
<accession>A0A5F1B2K0</accession>
<comment type="similarity">
    <text evidence="1">Belongs to the TRAP family.</text>
</comment>
<evidence type="ECO:0000256" key="2">
    <source>
        <dbReference type="ARBA" id="ARBA00018486"/>
    </source>
</evidence>
<dbReference type="InterPro" id="IPR007138">
    <property type="entry name" value="ABM_dom"/>
</dbReference>